<gene>
    <name evidence="1" type="ORF">SAMN04487775_101507</name>
</gene>
<keyword evidence="2" id="KW-1185">Reference proteome</keyword>
<reference evidence="2" key="1">
    <citation type="submission" date="2016-10" db="EMBL/GenBank/DDBJ databases">
        <authorList>
            <person name="Varghese N."/>
            <person name="Submissions S."/>
        </authorList>
    </citation>
    <scope>NUCLEOTIDE SEQUENCE [LARGE SCALE GENOMIC DNA]</scope>
    <source>
        <strain evidence="2">XBD1002</strain>
    </source>
</reference>
<dbReference type="OrthoDB" id="354733at2"/>
<proteinExistence type="predicted"/>
<name>A0A1I3ID52_9SPIR</name>
<dbReference type="EMBL" id="FORI01000001">
    <property type="protein sequence ID" value="SFI45767.1"/>
    <property type="molecule type" value="Genomic_DNA"/>
</dbReference>
<dbReference type="RefSeq" id="WP_074930164.1">
    <property type="nucleotide sequence ID" value="NZ_FORI01000001.1"/>
</dbReference>
<dbReference type="AlphaFoldDB" id="A0A1I3ID52"/>
<accession>A0A1I3ID52</accession>
<sequence>MEVEKFSEELQKALSKKQEWYNSECLQELLGQYRLLHTCVKNLYDSFVKKSLINPDPYRLDKKISEIVVPESTPFAESDIPNVFGARFSDYETMLDFICTYFRFSTENFTLQNVKKMIEFIKVFEWDDLSMNNARMNTRALAMTINSAKNGAPSVVQSMINDSVAKCAQTVKVIGKMLNELGVFQRELYKGGLRKDLFEHPDFNKAKAAESAEGELAEIKRLYTKVTGKKTLYNDLVNEIIEEDHGPDKEKKQAAVLERLAIKNAAKPVEKKKAGPDTKEMLMQAVLAVGAIAPTLIQLNAKLVENFNLLFQKKNTFFNKLIAALKKALNLKEKERICNVPVKDAKTGAEHVQKINVNEFLTDLTHKERIYNGIGMKAVEYQKISASNEDAILSFVNKQISEIQSIFVIINSLDAYFKNEIDSEFKTRVKGMQIELSALRNSIINANKKRGEYVSFKEESEQMRKLGISEND</sequence>
<evidence type="ECO:0000313" key="2">
    <source>
        <dbReference type="Proteomes" id="UP000182737"/>
    </source>
</evidence>
<protein>
    <submittedName>
        <fullName evidence="1">Uncharacterized protein</fullName>
    </submittedName>
</protein>
<evidence type="ECO:0000313" key="1">
    <source>
        <dbReference type="EMBL" id="SFI45767.1"/>
    </source>
</evidence>
<organism evidence="1 2">
    <name type="scientific">Treponema bryantii</name>
    <dbReference type="NCBI Taxonomy" id="163"/>
    <lineage>
        <taxon>Bacteria</taxon>
        <taxon>Pseudomonadati</taxon>
        <taxon>Spirochaetota</taxon>
        <taxon>Spirochaetia</taxon>
        <taxon>Spirochaetales</taxon>
        <taxon>Treponemataceae</taxon>
        <taxon>Treponema</taxon>
    </lineage>
</organism>
<dbReference type="Proteomes" id="UP000182737">
    <property type="component" value="Unassembled WGS sequence"/>
</dbReference>